<protein>
    <submittedName>
        <fullName evidence="1">Uncharacterized protein</fullName>
    </submittedName>
</protein>
<proteinExistence type="predicted"/>
<evidence type="ECO:0000313" key="2">
    <source>
        <dbReference type="Proteomes" id="UP000542776"/>
    </source>
</evidence>
<accession>A0A7W6MJS5</accession>
<dbReference type="RefSeq" id="WP_183200164.1">
    <property type="nucleotide sequence ID" value="NZ_JACIEK010000006.1"/>
</dbReference>
<organism evidence="1 2">
    <name type="scientific">Aureimonas pseudogalii</name>
    <dbReference type="NCBI Taxonomy" id="1744844"/>
    <lineage>
        <taxon>Bacteria</taxon>
        <taxon>Pseudomonadati</taxon>
        <taxon>Pseudomonadota</taxon>
        <taxon>Alphaproteobacteria</taxon>
        <taxon>Hyphomicrobiales</taxon>
        <taxon>Aurantimonadaceae</taxon>
        <taxon>Aureimonas</taxon>
    </lineage>
</organism>
<comment type="caution">
    <text evidence="1">The sequence shown here is derived from an EMBL/GenBank/DDBJ whole genome shotgun (WGS) entry which is preliminary data.</text>
</comment>
<name>A0A7W6MJS5_9HYPH</name>
<dbReference type="Proteomes" id="UP000542776">
    <property type="component" value="Unassembled WGS sequence"/>
</dbReference>
<sequence>MTLVETWAPCDDSGRPLARYGPPHLITETFVRRNVRLALALPEEERRAFWLKRRAAMARKLYENGLEEDEVAAALRAFNTRARLEAVVRRLLNRVEAETATEGGDP</sequence>
<gene>
    <name evidence="1" type="ORF">GGR04_002472</name>
</gene>
<dbReference type="AlphaFoldDB" id="A0A7W6MJS5"/>
<dbReference type="EMBL" id="JACIEK010000006">
    <property type="protein sequence ID" value="MBB3998624.1"/>
    <property type="molecule type" value="Genomic_DNA"/>
</dbReference>
<reference evidence="1 2" key="1">
    <citation type="submission" date="2020-08" db="EMBL/GenBank/DDBJ databases">
        <title>Genomic Encyclopedia of Type Strains, Phase IV (KMG-IV): sequencing the most valuable type-strain genomes for metagenomic binning, comparative biology and taxonomic classification.</title>
        <authorList>
            <person name="Goeker M."/>
        </authorList>
    </citation>
    <scope>NUCLEOTIDE SEQUENCE [LARGE SCALE GENOMIC DNA]</scope>
    <source>
        <strain evidence="1 2">DSM 102238</strain>
    </source>
</reference>
<evidence type="ECO:0000313" key="1">
    <source>
        <dbReference type="EMBL" id="MBB3998624.1"/>
    </source>
</evidence>
<keyword evidence="2" id="KW-1185">Reference proteome</keyword>